<dbReference type="EMBL" id="WOCE01000020">
    <property type="protein sequence ID" value="KAE9591040.1"/>
    <property type="molecule type" value="Genomic_DNA"/>
</dbReference>
<protein>
    <submittedName>
        <fullName evidence="1">Uncharacterized protein</fullName>
    </submittedName>
</protein>
<dbReference type="AlphaFoldDB" id="A0A6A4NP93"/>
<reference evidence="2" key="1">
    <citation type="journal article" date="2020" name="Nat. Commun.">
        <title>Genome sequence of the cluster root forming white lupin.</title>
        <authorList>
            <person name="Hufnagel B."/>
            <person name="Marques A."/>
            <person name="Soriano A."/>
            <person name="Marques L."/>
            <person name="Divol F."/>
            <person name="Doumas P."/>
            <person name="Sallet E."/>
            <person name="Mancinotti D."/>
            <person name="Carrere S."/>
            <person name="Marande W."/>
            <person name="Arribat S."/>
            <person name="Keller J."/>
            <person name="Huneau C."/>
            <person name="Blein T."/>
            <person name="Aime D."/>
            <person name="Laguerre M."/>
            <person name="Taylor J."/>
            <person name="Schubert V."/>
            <person name="Nelson M."/>
            <person name="Geu-Flores F."/>
            <person name="Crespi M."/>
            <person name="Gallardo-Guerrero K."/>
            <person name="Delaux P.-M."/>
            <person name="Salse J."/>
            <person name="Berges H."/>
            <person name="Guyot R."/>
            <person name="Gouzy J."/>
            <person name="Peret B."/>
        </authorList>
    </citation>
    <scope>NUCLEOTIDE SEQUENCE [LARGE SCALE GENOMIC DNA]</scope>
    <source>
        <strain evidence="2">cv. Amiga</strain>
    </source>
</reference>
<organism evidence="1 2">
    <name type="scientific">Lupinus albus</name>
    <name type="common">White lupine</name>
    <name type="synonym">Lupinus termis</name>
    <dbReference type="NCBI Taxonomy" id="3870"/>
    <lineage>
        <taxon>Eukaryota</taxon>
        <taxon>Viridiplantae</taxon>
        <taxon>Streptophyta</taxon>
        <taxon>Embryophyta</taxon>
        <taxon>Tracheophyta</taxon>
        <taxon>Spermatophyta</taxon>
        <taxon>Magnoliopsida</taxon>
        <taxon>eudicotyledons</taxon>
        <taxon>Gunneridae</taxon>
        <taxon>Pentapetalae</taxon>
        <taxon>rosids</taxon>
        <taxon>fabids</taxon>
        <taxon>Fabales</taxon>
        <taxon>Fabaceae</taxon>
        <taxon>Papilionoideae</taxon>
        <taxon>50 kb inversion clade</taxon>
        <taxon>genistoids sensu lato</taxon>
        <taxon>core genistoids</taxon>
        <taxon>Genisteae</taxon>
        <taxon>Lupinus</taxon>
    </lineage>
</organism>
<accession>A0A6A4NP93</accession>
<sequence>MKFDLTFFLVPRFISSCQSSLYEIKDYLDWCAPPYPPSNCSSIILFVDVHYFM</sequence>
<evidence type="ECO:0000313" key="1">
    <source>
        <dbReference type="EMBL" id="KAE9591040.1"/>
    </source>
</evidence>
<evidence type="ECO:0000313" key="2">
    <source>
        <dbReference type="Proteomes" id="UP000447434"/>
    </source>
</evidence>
<proteinExistence type="predicted"/>
<gene>
    <name evidence="1" type="ORF">Lalb_Chr20g0113941</name>
</gene>
<dbReference type="Proteomes" id="UP000447434">
    <property type="component" value="Chromosome 20"/>
</dbReference>
<comment type="caution">
    <text evidence="1">The sequence shown here is derived from an EMBL/GenBank/DDBJ whole genome shotgun (WGS) entry which is preliminary data.</text>
</comment>
<name>A0A6A4NP93_LUPAL</name>
<keyword evidence="2" id="KW-1185">Reference proteome</keyword>